<dbReference type="EMBL" id="NVIY01000022">
    <property type="protein sequence ID" value="PGD35137.1"/>
    <property type="molecule type" value="Genomic_DNA"/>
</dbReference>
<protein>
    <recommendedName>
        <fullName evidence="4">Group-specific protein</fullName>
    </recommendedName>
</protein>
<feature type="transmembrane region" description="Helical" evidence="1">
    <location>
        <begin position="14"/>
        <end position="32"/>
    </location>
</feature>
<evidence type="ECO:0000313" key="3">
    <source>
        <dbReference type="Proteomes" id="UP000223472"/>
    </source>
</evidence>
<organism evidence="2 3">
    <name type="scientific">Bacillus wiedmannii</name>
    <dbReference type="NCBI Taxonomy" id="1890302"/>
    <lineage>
        <taxon>Bacteria</taxon>
        <taxon>Bacillati</taxon>
        <taxon>Bacillota</taxon>
        <taxon>Bacilli</taxon>
        <taxon>Bacillales</taxon>
        <taxon>Bacillaceae</taxon>
        <taxon>Bacillus</taxon>
        <taxon>Bacillus cereus group</taxon>
    </lineage>
</organism>
<comment type="caution">
    <text evidence="2">The sequence shown here is derived from an EMBL/GenBank/DDBJ whole genome shotgun (WGS) entry which is preliminary data.</text>
</comment>
<keyword evidence="1" id="KW-0812">Transmembrane</keyword>
<gene>
    <name evidence="2" type="ORF">COM27_15060</name>
</gene>
<name>A0A2B6KP51_9BACI</name>
<feature type="transmembrane region" description="Helical" evidence="1">
    <location>
        <begin position="113"/>
        <end position="129"/>
    </location>
</feature>
<evidence type="ECO:0000256" key="1">
    <source>
        <dbReference type="SAM" id="Phobius"/>
    </source>
</evidence>
<dbReference type="AlphaFoldDB" id="A0A2B6KP51"/>
<sequence>MITLKKFVIESEKFVNSYAASLLTFNIIWFLIPYISDPSYSSQNDLGLPNIVGFTIILIIYGSILNLVPCLIGEVLYRNIKQCREFRFGIPVFIGLAVIYILILFLLKNPYSSSLVTPIIIGSLAFYLVRRKI</sequence>
<evidence type="ECO:0000313" key="2">
    <source>
        <dbReference type="EMBL" id="PGD35137.1"/>
    </source>
</evidence>
<dbReference type="Proteomes" id="UP000223472">
    <property type="component" value="Unassembled WGS sequence"/>
</dbReference>
<accession>A0A2B6KP51</accession>
<evidence type="ECO:0008006" key="4">
    <source>
        <dbReference type="Google" id="ProtNLM"/>
    </source>
</evidence>
<feature type="transmembrane region" description="Helical" evidence="1">
    <location>
        <begin position="88"/>
        <end position="107"/>
    </location>
</feature>
<feature type="transmembrane region" description="Helical" evidence="1">
    <location>
        <begin position="52"/>
        <end position="76"/>
    </location>
</feature>
<proteinExistence type="predicted"/>
<keyword evidence="1" id="KW-0472">Membrane</keyword>
<dbReference type="RefSeq" id="WP_098132048.1">
    <property type="nucleotide sequence ID" value="NZ_JARPPR010000004.1"/>
</dbReference>
<reference evidence="2 3" key="1">
    <citation type="submission" date="2017-09" db="EMBL/GenBank/DDBJ databases">
        <title>Large-scale bioinformatics analysis of Bacillus genomes uncovers conserved roles of natural products in bacterial physiology.</title>
        <authorList>
            <consortium name="Agbiome Team Llc"/>
            <person name="Bleich R.M."/>
            <person name="Grubbs K.J."/>
            <person name="Santa Maria K.C."/>
            <person name="Allen S.E."/>
            <person name="Farag S."/>
            <person name="Shank E.A."/>
            <person name="Bowers A."/>
        </authorList>
    </citation>
    <scope>NUCLEOTIDE SEQUENCE [LARGE SCALE GENOMIC DNA]</scope>
    <source>
        <strain evidence="2 3">AFS065610</strain>
    </source>
</reference>
<keyword evidence="1" id="KW-1133">Transmembrane helix</keyword>